<feature type="domain" description="Multidrug resistance protein MdtA-like C-terminal permuted SH3" evidence="6">
    <location>
        <begin position="460"/>
        <end position="526"/>
    </location>
</feature>
<feature type="domain" description="Multidrug resistance protein MdtA-like barrel-sandwich hybrid" evidence="5">
    <location>
        <begin position="70"/>
        <end position="374"/>
    </location>
</feature>
<accession>A0A0G0FJ40</accession>
<dbReference type="PANTHER" id="PTHR32347:SF14">
    <property type="entry name" value="EFFLUX SYSTEM COMPONENT YKNX-RELATED"/>
    <property type="match status" value="1"/>
</dbReference>
<comment type="subcellular location">
    <subcellularLocation>
        <location evidence="1">Cell envelope</location>
    </subcellularLocation>
</comment>
<dbReference type="InterPro" id="IPR006143">
    <property type="entry name" value="RND_pump_MFP"/>
</dbReference>
<dbReference type="Pfam" id="PF25990">
    <property type="entry name" value="Beta-barrel_YknX"/>
    <property type="match status" value="1"/>
</dbReference>
<dbReference type="AlphaFoldDB" id="A0A0G0FJ40"/>
<dbReference type="EMBL" id="LBQZ01000048">
    <property type="protein sequence ID" value="KKP87450.1"/>
    <property type="molecule type" value="Genomic_DNA"/>
</dbReference>
<reference evidence="8 9" key="1">
    <citation type="journal article" date="2015" name="Nature">
        <title>rRNA introns, odd ribosomes, and small enigmatic genomes across a large radiation of phyla.</title>
        <authorList>
            <person name="Brown C.T."/>
            <person name="Hug L.A."/>
            <person name="Thomas B.C."/>
            <person name="Sharon I."/>
            <person name="Castelle C.J."/>
            <person name="Singh A."/>
            <person name="Wilkins M.J."/>
            <person name="Williams K.H."/>
            <person name="Banfield J.F."/>
        </authorList>
    </citation>
    <scope>NUCLEOTIDE SEQUENCE [LARGE SCALE GENOMIC DNA]</scope>
</reference>
<evidence type="ECO:0000313" key="8">
    <source>
        <dbReference type="EMBL" id="KKP87450.1"/>
    </source>
</evidence>
<dbReference type="InterPro" id="IPR050465">
    <property type="entry name" value="UPF0194_transport"/>
</dbReference>
<gene>
    <name evidence="8" type="ORF">UR91_C0048G0004</name>
</gene>
<dbReference type="Gene3D" id="1.10.287.470">
    <property type="entry name" value="Helix hairpin bin"/>
    <property type="match status" value="1"/>
</dbReference>
<dbReference type="InterPro" id="IPR058625">
    <property type="entry name" value="MdtA-like_BSH"/>
</dbReference>
<dbReference type="NCBIfam" id="TIGR01730">
    <property type="entry name" value="RND_mfp"/>
    <property type="match status" value="1"/>
</dbReference>
<keyword evidence="4" id="KW-0472">Membrane</keyword>
<evidence type="ECO:0000313" key="9">
    <source>
        <dbReference type="Proteomes" id="UP000034798"/>
    </source>
</evidence>
<evidence type="ECO:0000256" key="3">
    <source>
        <dbReference type="ARBA" id="ARBA00023054"/>
    </source>
</evidence>
<comment type="caution">
    <text evidence="8">The sequence shown here is derived from an EMBL/GenBank/DDBJ whole genome shotgun (WGS) entry which is preliminary data.</text>
</comment>
<dbReference type="GO" id="GO:0030313">
    <property type="term" value="C:cell envelope"/>
    <property type="evidence" value="ECO:0007669"/>
    <property type="project" value="UniProtKB-SubCell"/>
</dbReference>
<dbReference type="Pfam" id="PF25917">
    <property type="entry name" value="BSH_RND"/>
    <property type="match status" value="1"/>
</dbReference>
<feature type="transmembrane region" description="Helical" evidence="4">
    <location>
        <begin position="12"/>
        <end position="34"/>
    </location>
</feature>
<keyword evidence="3" id="KW-0175">Coiled coil</keyword>
<keyword evidence="4" id="KW-0812">Transmembrane</keyword>
<dbReference type="SUPFAM" id="SSF111369">
    <property type="entry name" value="HlyD-like secretion proteins"/>
    <property type="match status" value="2"/>
</dbReference>
<sequence length="553" mass="60720">MGNFTIKIKSYALAHKIISTTILIVILFLGSWAYGKITGTAGETRYITAKVEKGSIIASISGSGQVSALNQIDIKAKASGDIVYIKAQDGQKISAWGLIAQIDDKDVQKSIRDAEINLESAKIAFEKFKIQNSEENMNADLAKAYDDGFNTVSNVFLDLPEIMTGMNDMFFKSVSATGQWNIDWYEAQAGNENSEKTKIYKQKLIDSYDVALKAYDINFDNYKATSRTTNNTTIENLIIQTYDTTKLVSDLIKNANNYIDFVNDLLQENYYTTPATITTHKSILSIYTSKTNTHLLSLLSIKTSIKDYKDAFLNGDLDTQSQILSLKQKENSLQDLKDKLPDYYIRAPFAGTISVINIKKGDSVSSSTVVATLVTEKQMAEISLNEVDVAKIKIGQKSTLAFDAIPDLTISGVITEIDSVGTVSQGVVTYNVKISFDTQDERIKPGMSVSAEIIINEKQNVLVVPNSAVKSLPANSGAGQKGENYIEILQILENKITKIKVRIGISNDTKTEIISGIKEGDEIITRTILSSIIKTTTAPSLFGSPATTNNRAR</sequence>
<protein>
    <submittedName>
        <fullName evidence="8">Efflux transporter, RND family, MFP subunit</fullName>
    </submittedName>
</protein>
<dbReference type="Pfam" id="PF25967">
    <property type="entry name" value="RND-MFP_C"/>
    <property type="match status" value="1"/>
</dbReference>
<keyword evidence="4" id="KW-1133">Transmembrane helix</keyword>
<dbReference type="InterPro" id="IPR058636">
    <property type="entry name" value="Beta-barrel_YknX"/>
</dbReference>
<evidence type="ECO:0000256" key="2">
    <source>
        <dbReference type="ARBA" id="ARBA00009477"/>
    </source>
</evidence>
<dbReference type="Proteomes" id="UP000034798">
    <property type="component" value="Unassembled WGS sequence"/>
</dbReference>
<proteinExistence type="inferred from homology"/>
<evidence type="ECO:0000259" key="5">
    <source>
        <dbReference type="Pfam" id="PF25917"/>
    </source>
</evidence>
<dbReference type="GO" id="GO:0016020">
    <property type="term" value="C:membrane"/>
    <property type="evidence" value="ECO:0007669"/>
    <property type="project" value="InterPro"/>
</dbReference>
<dbReference type="PANTHER" id="PTHR32347">
    <property type="entry name" value="EFFLUX SYSTEM COMPONENT YKNX-RELATED"/>
    <property type="match status" value="1"/>
</dbReference>
<feature type="domain" description="YknX-like beta-barrel" evidence="7">
    <location>
        <begin position="382"/>
        <end position="453"/>
    </location>
</feature>
<evidence type="ECO:0000256" key="1">
    <source>
        <dbReference type="ARBA" id="ARBA00004196"/>
    </source>
</evidence>
<dbReference type="GO" id="GO:0022857">
    <property type="term" value="F:transmembrane transporter activity"/>
    <property type="evidence" value="ECO:0007669"/>
    <property type="project" value="InterPro"/>
</dbReference>
<dbReference type="Gene3D" id="6.20.50.140">
    <property type="match status" value="1"/>
</dbReference>
<evidence type="ECO:0000259" key="6">
    <source>
        <dbReference type="Pfam" id="PF25967"/>
    </source>
</evidence>
<comment type="similarity">
    <text evidence="2">Belongs to the membrane fusion protein (MFP) (TC 8.A.1) family.</text>
</comment>
<dbReference type="Gene3D" id="2.40.30.170">
    <property type="match status" value="1"/>
</dbReference>
<organism evidence="8 9">
    <name type="scientific">Candidatus Nomurabacteria bacterium GW2011_GWC2_35_8</name>
    <dbReference type="NCBI Taxonomy" id="1618752"/>
    <lineage>
        <taxon>Bacteria</taxon>
        <taxon>Candidatus Nomuraibacteriota</taxon>
    </lineage>
</organism>
<dbReference type="InterPro" id="IPR058627">
    <property type="entry name" value="MdtA-like_C"/>
</dbReference>
<evidence type="ECO:0000259" key="7">
    <source>
        <dbReference type="Pfam" id="PF25990"/>
    </source>
</evidence>
<name>A0A0G0FJ40_9BACT</name>
<dbReference type="Gene3D" id="2.40.50.100">
    <property type="match status" value="1"/>
</dbReference>
<evidence type="ECO:0000256" key="4">
    <source>
        <dbReference type="SAM" id="Phobius"/>
    </source>
</evidence>